<organism evidence="2 3">
    <name type="scientific">Acididesulfobacter guangdongensis</name>
    <dbReference type="NCBI Taxonomy" id="2597225"/>
    <lineage>
        <taxon>Bacteria</taxon>
        <taxon>Deltaproteobacteria</taxon>
        <taxon>Candidatus Acidulodesulfobacterales</taxon>
        <taxon>Candidatus Acididesulfobacter</taxon>
    </lineage>
</organism>
<dbReference type="InterPro" id="IPR036366">
    <property type="entry name" value="PGBDSf"/>
</dbReference>
<proteinExistence type="predicted"/>
<dbReference type="EMBL" id="SGBC01000002">
    <property type="protein sequence ID" value="RZD16246.1"/>
    <property type="molecule type" value="Genomic_DNA"/>
</dbReference>
<evidence type="ECO:0000313" key="2">
    <source>
        <dbReference type="EMBL" id="RZD16246.1"/>
    </source>
</evidence>
<name>A0A519BG51_ACIG2</name>
<dbReference type="InterPro" id="IPR036365">
    <property type="entry name" value="PGBD-like_sf"/>
</dbReference>
<reference evidence="2 3" key="1">
    <citation type="journal article" date="2019" name="ISME J.">
        <title>Insights into ecological role of a new deltaproteobacterial order Candidatus Acidulodesulfobacterales by metagenomics and metatranscriptomics.</title>
        <authorList>
            <person name="Tan S."/>
            <person name="Liu J."/>
            <person name="Fang Y."/>
            <person name="Hedlund B.P."/>
            <person name="Lian Z.H."/>
            <person name="Huang L.Y."/>
            <person name="Li J.T."/>
            <person name="Huang L.N."/>
            <person name="Li W.J."/>
            <person name="Jiang H.C."/>
            <person name="Dong H.L."/>
            <person name="Shu W.S."/>
        </authorList>
    </citation>
    <scope>NUCLEOTIDE SEQUENCE [LARGE SCALE GENOMIC DNA]</scope>
    <source>
        <strain evidence="2">AP2</strain>
    </source>
</reference>
<protein>
    <submittedName>
        <fullName evidence="2">Peptidoglycan-binding protein</fullName>
    </submittedName>
</protein>
<comment type="caution">
    <text evidence="2">The sequence shown here is derived from an EMBL/GenBank/DDBJ whole genome shotgun (WGS) entry which is preliminary data.</text>
</comment>
<dbReference type="AlphaFoldDB" id="A0A519BG51"/>
<sequence length="64" mass="7137">MIKSKKIILNSINKFWNLHHLYKGKVDGIIGKNTISAVKVFQKKKGLHVDGIVGPLTLKALNVK</sequence>
<dbReference type="Gene3D" id="1.10.101.10">
    <property type="entry name" value="PGBD-like superfamily/PGBD"/>
    <property type="match status" value="1"/>
</dbReference>
<evidence type="ECO:0000313" key="3">
    <source>
        <dbReference type="Proteomes" id="UP000316562"/>
    </source>
</evidence>
<gene>
    <name evidence="2" type="ORF">EVJ46_04215</name>
</gene>
<feature type="domain" description="Peptidoglycan binding-like" evidence="1">
    <location>
        <begin position="20"/>
        <end position="61"/>
    </location>
</feature>
<accession>A0A519BG51</accession>
<dbReference type="Proteomes" id="UP000316562">
    <property type="component" value="Unassembled WGS sequence"/>
</dbReference>
<dbReference type="Pfam" id="PF01471">
    <property type="entry name" value="PG_binding_1"/>
    <property type="match status" value="1"/>
</dbReference>
<dbReference type="InterPro" id="IPR002477">
    <property type="entry name" value="Peptidoglycan-bd-like"/>
</dbReference>
<evidence type="ECO:0000259" key="1">
    <source>
        <dbReference type="Pfam" id="PF01471"/>
    </source>
</evidence>
<dbReference type="SUPFAM" id="SSF47090">
    <property type="entry name" value="PGBD-like"/>
    <property type="match status" value="1"/>
</dbReference>